<feature type="region of interest" description="Disordered" evidence="1">
    <location>
        <begin position="94"/>
        <end position="123"/>
    </location>
</feature>
<feature type="compositionally biased region" description="Pro residues" evidence="1">
    <location>
        <begin position="105"/>
        <end position="114"/>
    </location>
</feature>
<evidence type="ECO:0000256" key="1">
    <source>
        <dbReference type="SAM" id="MobiDB-lite"/>
    </source>
</evidence>
<name>A0A1X7G1C7_9SPHN</name>
<gene>
    <name evidence="3" type="ORF">SAMN06295910_0675</name>
</gene>
<accession>A0A1X7G1C7</accession>
<sequence>MKRAVLTLIPVAFAALALPQAAAAQRPGEMTLYSDIRYAGRSYTVTGPRGVVAVPWTVRSIRVAPGETWEVCERTEYRGCTRINQNIASIRQNVASARPDRPDRPGPPPRPEPPIGGGGASLRGMSAEFFRAPSDRRGRVESCRQGSAACAAEAADRFCRSEGWTASSYETQETVRGRNYLADVLCTRTRR</sequence>
<keyword evidence="4" id="KW-1185">Reference proteome</keyword>
<evidence type="ECO:0000256" key="2">
    <source>
        <dbReference type="SAM" id="SignalP"/>
    </source>
</evidence>
<protein>
    <recommendedName>
        <fullName evidence="5">Beta/gamma crystallin 'Greek key' domain-containing protein</fullName>
    </recommendedName>
</protein>
<dbReference type="OrthoDB" id="7186950at2"/>
<keyword evidence="2" id="KW-0732">Signal</keyword>
<organism evidence="3 4">
    <name type="scientific">Allosphingosinicella indica</name>
    <dbReference type="NCBI Taxonomy" id="941907"/>
    <lineage>
        <taxon>Bacteria</taxon>
        <taxon>Pseudomonadati</taxon>
        <taxon>Pseudomonadota</taxon>
        <taxon>Alphaproteobacteria</taxon>
        <taxon>Sphingomonadales</taxon>
        <taxon>Sphingomonadaceae</taxon>
        <taxon>Allosphingosinicella</taxon>
    </lineage>
</organism>
<dbReference type="SUPFAM" id="SSF49695">
    <property type="entry name" value="gamma-Crystallin-like"/>
    <property type="match status" value="1"/>
</dbReference>
<evidence type="ECO:0000313" key="3">
    <source>
        <dbReference type="EMBL" id="SMF61683.1"/>
    </source>
</evidence>
<dbReference type="STRING" id="941907.SAMN06295910_0675"/>
<dbReference type="EMBL" id="LT840185">
    <property type="protein sequence ID" value="SMF61683.1"/>
    <property type="molecule type" value="Genomic_DNA"/>
</dbReference>
<evidence type="ECO:0000313" key="4">
    <source>
        <dbReference type="Proteomes" id="UP000192934"/>
    </source>
</evidence>
<proteinExistence type="predicted"/>
<dbReference type="InterPro" id="IPR011024">
    <property type="entry name" value="G_crystallin-like"/>
</dbReference>
<feature type="chain" id="PRO_5012733505" description="Beta/gamma crystallin 'Greek key' domain-containing protein" evidence="2">
    <location>
        <begin position="24"/>
        <end position="191"/>
    </location>
</feature>
<feature type="signal peptide" evidence="2">
    <location>
        <begin position="1"/>
        <end position="23"/>
    </location>
</feature>
<reference evidence="4" key="1">
    <citation type="submission" date="2017-04" db="EMBL/GenBank/DDBJ databases">
        <authorList>
            <person name="Varghese N."/>
            <person name="Submissions S."/>
        </authorList>
    </citation>
    <scope>NUCLEOTIDE SEQUENCE [LARGE SCALE GENOMIC DNA]</scope>
    <source>
        <strain evidence="4">Dd16</strain>
    </source>
</reference>
<dbReference type="Gene3D" id="2.60.20.10">
    <property type="entry name" value="Crystallins"/>
    <property type="match status" value="1"/>
</dbReference>
<evidence type="ECO:0008006" key="5">
    <source>
        <dbReference type="Google" id="ProtNLM"/>
    </source>
</evidence>
<dbReference type="AlphaFoldDB" id="A0A1X7G1C7"/>
<dbReference type="Proteomes" id="UP000192934">
    <property type="component" value="Chromosome I"/>
</dbReference>